<dbReference type="PANTHER" id="PTHR24205:SF16">
    <property type="entry name" value="GH01042P-RELATED"/>
    <property type="match status" value="1"/>
</dbReference>
<evidence type="ECO:0000256" key="3">
    <source>
        <dbReference type="ARBA" id="ARBA00022833"/>
    </source>
</evidence>
<evidence type="ECO:0000259" key="6">
    <source>
        <dbReference type="PROSITE" id="PS50023"/>
    </source>
</evidence>
<comment type="caution">
    <text evidence="7">The sequence shown here is derived from an EMBL/GenBank/DDBJ whole genome shotgun (WGS) entry which is preliminary data.</text>
</comment>
<feature type="domain" description="LIM zinc-binding" evidence="6">
    <location>
        <begin position="4"/>
        <end position="66"/>
    </location>
</feature>
<evidence type="ECO:0000313" key="8">
    <source>
        <dbReference type="Proteomes" id="UP001295423"/>
    </source>
</evidence>
<dbReference type="SMART" id="SM00132">
    <property type="entry name" value="LIM"/>
    <property type="match status" value="3"/>
</dbReference>
<dbReference type="PROSITE" id="PS50023">
    <property type="entry name" value="LIM_DOMAIN_2"/>
    <property type="match status" value="3"/>
</dbReference>
<dbReference type="SUPFAM" id="SSF57716">
    <property type="entry name" value="Glucocorticoid receptor-like (DNA-binding domain)"/>
    <property type="match status" value="1"/>
</dbReference>
<dbReference type="PANTHER" id="PTHR24205">
    <property type="entry name" value="FOUR AND A HALF LIM DOMAINS PROTEIN"/>
    <property type="match status" value="1"/>
</dbReference>
<keyword evidence="8" id="KW-1185">Reference proteome</keyword>
<keyword evidence="4 5" id="KW-0440">LIM domain</keyword>
<keyword evidence="1 5" id="KW-0479">Metal-binding</keyword>
<feature type="domain" description="LIM zinc-binding" evidence="6">
    <location>
        <begin position="142"/>
        <end position="203"/>
    </location>
</feature>
<accession>A0AAD2FIT6</accession>
<name>A0AAD2FIT6_9STRA</name>
<dbReference type="GO" id="GO:0046872">
    <property type="term" value="F:metal ion binding"/>
    <property type="evidence" value="ECO:0007669"/>
    <property type="project" value="UniProtKB-KW"/>
</dbReference>
<keyword evidence="2" id="KW-0677">Repeat</keyword>
<dbReference type="GO" id="GO:0005634">
    <property type="term" value="C:nucleus"/>
    <property type="evidence" value="ECO:0007669"/>
    <property type="project" value="TreeGrafter"/>
</dbReference>
<dbReference type="Proteomes" id="UP001295423">
    <property type="component" value="Unassembled WGS sequence"/>
</dbReference>
<dbReference type="EMBL" id="CAKOGP040001113">
    <property type="protein sequence ID" value="CAJ1943647.1"/>
    <property type="molecule type" value="Genomic_DNA"/>
</dbReference>
<organism evidence="7 8">
    <name type="scientific">Cylindrotheca closterium</name>
    <dbReference type="NCBI Taxonomy" id="2856"/>
    <lineage>
        <taxon>Eukaryota</taxon>
        <taxon>Sar</taxon>
        <taxon>Stramenopiles</taxon>
        <taxon>Ochrophyta</taxon>
        <taxon>Bacillariophyta</taxon>
        <taxon>Bacillariophyceae</taxon>
        <taxon>Bacillariophycidae</taxon>
        <taxon>Bacillariales</taxon>
        <taxon>Bacillariaceae</taxon>
        <taxon>Cylindrotheca</taxon>
    </lineage>
</organism>
<reference evidence="7" key="1">
    <citation type="submission" date="2023-08" db="EMBL/GenBank/DDBJ databases">
        <authorList>
            <person name="Audoor S."/>
            <person name="Bilcke G."/>
        </authorList>
    </citation>
    <scope>NUCLEOTIDE SEQUENCE</scope>
</reference>
<dbReference type="AlphaFoldDB" id="A0AAD2FIT6"/>
<feature type="domain" description="LIM zinc-binding" evidence="6">
    <location>
        <begin position="69"/>
        <end position="133"/>
    </location>
</feature>
<evidence type="ECO:0000313" key="7">
    <source>
        <dbReference type="EMBL" id="CAJ1943647.1"/>
    </source>
</evidence>
<dbReference type="PROSITE" id="PS00478">
    <property type="entry name" value="LIM_DOMAIN_1"/>
    <property type="match status" value="3"/>
</dbReference>
<evidence type="ECO:0000256" key="1">
    <source>
        <dbReference type="ARBA" id="ARBA00022723"/>
    </source>
</evidence>
<dbReference type="GO" id="GO:0003712">
    <property type="term" value="F:transcription coregulator activity"/>
    <property type="evidence" value="ECO:0007669"/>
    <property type="project" value="TreeGrafter"/>
</dbReference>
<evidence type="ECO:0000256" key="5">
    <source>
        <dbReference type="PROSITE-ProRule" id="PRU00125"/>
    </source>
</evidence>
<gene>
    <name evidence="7" type="ORF">CYCCA115_LOCUS8546</name>
</gene>
<evidence type="ECO:0000256" key="2">
    <source>
        <dbReference type="ARBA" id="ARBA00022737"/>
    </source>
</evidence>
<dbReference type="Pfam" id="PF00412">
    <property type="entry name" value="LIM"/>
    <property type="match status" value="3"/>
</dbReference>
<evidence type="ECO:0000256" key="4">
    <source>
        <dbReference type="ARBA" id="ARBA00023038"/>
    </source>
</evidence>
<sequence length="215" mass="23592">MGKKICAKCDKEFQPGESVLTALDKPWHVSCFVCAKCNKPFGGGGSCVLENGKPMHEDCSKAQFEDDSGTCDACDKTLGNGEPTVELGDGSQYHQSCFKCNVCDKPFDKKSPYHVKVNGKPCHTKCADVADDVTEKIIRNNKECTKCGKTITSGVKVVPGVGSFHAECFACDTCGCELSGKYFIHPKTEKPNCKPCVDKFVKKWDRNKEEREAKK</sequence>
<keyword evidence="3 5" id="KW-0862">Zinc</keyword>
<protein>
    <recommendedName>
        <fullName evidence="6">LIM zinc-binding domain-containing protein</fullName>
    </recommendedName>
</protein>
<dbReference type="Gene3D" id="2.10.110.10">
    <property type="entry name" value="Cysteine Rich Protein"/>
    <property type="match status" value="3"/>
</dbReference>
<proteinExistence type="predicted"/>
<dbReference type="CDD" id="cd08368">
    <property type="entry name" value="LIM"/>
    <property type="match status" value="2"/>
</dbReference>
<dbReference type="InterPro" id="IPR001781">
    <property type="entry name" value="Znf_LIM"/>
</dbReference>